<dbReference type="EMBL" id="BMAV01025715">
    <property type="protein sequence ID" value="GFS43955.1"/>
    <property type="molecule type" value="Genomic_DNA"/>
</dbReference>
<proteinExistence type="predicted"/>
<protein>
    <submittedName>
        <fullName evidence="1">Uncharacterized protein</fullName>
    </submittedName>
</protein>
<keyword evidence="2" id="KW-1185">Reference proteome</keyword>
<accession>A0A8X6II34</accession>
<evidence type="ECO:0000313" key="2">
    <source>
        <dbReference type="Proteomes" id="UP000886998"/>
    </source>
</evidence>
<comment type="caution">
    <text evidence="1">The sequence shown here is derived from an EMBL/GenBank/DDBJ whole genome shotgun (WGS) entry which is preliminary data.</text>
</comment>
<reference evidence="1" key="1">
    <citation type="submission" date="2020-08" db="EMBL/GenBank/DDBJ databases">
        <title>Multicomponent nature underlies the extraordinary mechanical properties of spider dragline silk.</title>
        <authorList>
            <person name="Kono N."/>
            <person name="Nakamura H."/>
            <person name="Mori M."/>
            <person name="Yoshida Y."/>
            <person name="Ohtoshi R."/>
            <person name="Malay A.D."/>
            <person name="Moran D.A.P."/>
            <person name="Tomita M."/>
            <person name="Numata K."/>
            <person name="Arakawa K."/>
        </authorList>
    </citation>
    <scope>NUCLEOTIDE SEQUENCE</scope>
</reference>
<evidence type="ECO:0000313" key="1">
    <source>
        <dbReference type="EMBL" id="GFS43955.1"/>
    </source>
</evidence>
<name>A0A8X6II34_9ARAC</name>
<organism evidence="1 2">
    <name type="scientific">Trichonephila inaurata madagascariensis</name>
    <dbReference type="NCBI Taxonomy" id="2747483"/>
    <lineage>
        <taxon>Eukaryota</taxon>
        <taxon>Metazoa</taxon>
        <taxon>Ecdysozoa</taxon>
        <taxon>Arthropoda</taxon>
        <taxon>Chelicerata</taxon>
        <taxon>Arachnida</taxon>
        <taxon>Araneae</taxon>
        <taxon>Araneomorphae</taxon>
        <taxon>Entelegynae</taxon>
        <taxon>Araneoidea</taxon>
        <taxon>Nephilidae</taxon>
        <taxon>Trichonephila</taxon>
        <taxon>Trichonephila inaurata</taxon>
    </lineage>
</organism>
<sequence>MIHWLIKFNTPKNKSIQCSFPMETLLIHSACEWFRFLGRKGKTFPLGIQMRFLELSLRPDTPDEREGLGHLMNNGDMCGLVGGHD</sequence>
<dbReference type="Proteomes" id="UP000886998">
    <property type="component" value="Unassembled WGS sequence"/>
</dbReference>
<gene>
    <name evidence="1" type="ORF">TNIN_47961</name>
</gene>
<dbReference type="AlphaFoldDB" id="A0A8X6II34"/>